<feature type="domain" description="RNase H type-1" evidence="2">
    <location>
        <begin position="111"/>
        <end position="233"/>
    </location>
</feature>
<dbReference type="InterPro" id="IPR036397">
    <property type="entry name" value="RNaseH_sf"/>
</dbReference>
<accession>A0A7J6VJW9</accession>
<evidence type="ECO:0000313" key="3">
    <source>
        <dbReference type="EMBL" id="KAF5185061.1"/>
    </source>
</evidence>
<dbReference type="Proteomes" id="UP000554482">
    <property type="component" value="Unassembled WGS sequence"/>
</dbReference>
<dbReference type="PANTHER" id="PTHR47723">
    <property type="entry name" value="OS05G0353850 PROTEIN"/>
    <property type="match status" value="1"/>
</dbReference>
<comment type="caution">
    <text evidence="3">The sequence shown here is derived from an EMBL/GenBank/DDBJ whole genome shotgun (WGS) entry which is preliminary data.</text>
</comment>
<evidence type="ECO:0000256" key="1">
    <source>
        <dbReference type="SAM" id="MobiDB-lite"/>
    </source>
</evidence>
<dbReference type="SUPFAM" id="SSF53098">
    <property type="entry name" value="Ribonuclease H-like"/>
    <property type="match status" value="1"/>
</dbReference>
<reference evidence="3 4" key="1">
    <citation type="submission" date="2020-06" db="EMBL/GenBank/DDBJ databases">
        <title>Transcriptomic and genomic resources for Thalictrum thalictroides and T. hernandezii: Facilitating candidate gene discovery in an emerging model plant lineage.</title>
        <authorList>
            <person name="Arias T."/>
            <person name="Riano-Pachon D.M."/>
            <person name="Di Stilio V.S."/>
        </authorList>
    </citation>
    <scope>NUCLEOTIDE SEQUENCE [LARGE SCALE GENOMIC DNA]</scope>
    <source>
        <strain evidence="4">cv. WT478/WT964</strain>
        <tissue evidence="3">Leaves</tissue>
    </source>
</reference>
<dbReference type="GO" id="GO:0003676">
    <property type="term" value="F:nucleic acid binding"/>
    <property type="evidence" value="ECO:0007669"/>
    <property type="project" value="InterPro"/>
</dbReference>
<evidence type="ECO:0000259" key="2">
    <source>
        <dbReference type="Pfam" id="PF13456"/>
    </source>
</evidence>
<name>A0A7J6VJW9_THATH</name>
<evidence type="ECO:0000313" key="4">
    <source>
        <dbReference type="Proteomes" id="UP000554482"/>
    </source>
</evidence>
<dbReference type="InterPro" id="IPR012337">
    <property type="entry name" value="RNaseH-like_sf"/>
</dbReference>
<keyword evidence="4" id="KW-1185">Reference proteome</keyword>
<dbReference type="CDD" id="cd06222">
    <property type="entry name" value="RNase_H_like"/>
    <property type="match status" value="1"/>
</dbReference>
<dbReference type="PANTHER" id="PTHR47723:SF19">
    <property type="entry name" value="POLYNUCLEOTIDYL TRANSFERASE, RIBONUCLEASE H-LIKE SUPERFAMILY PROTEIN"/>
    <property type="match status" value="1"/>
</dbReference>
<proteinExistence type="predicted"/>
<organism evidence="3 4">
    <name type="scientific">Thalictrum thalictroides</name>
    <name type="common">Rue-anemone</name>
    <name type="synonym">Anemone thalictroides</name>
    <dbReference type="NCBI Taxonomy" id="46969"/>
    <lineage>
        <taxon>Eukaryota</taxon>
        <taxon>Viridiplantae</taxon>
        <taxon>Streptophyta</taxon>
        <taxon>Embryophyta</taxon>
        <taxon>Tracheophyta</taxon>
        <taxon>Spermatophyta</taxon>
        <taxon>Magnoliopsida</taxon>
        <taxon>Ranunculales</taxon>
        <taxon>Ranunculaceae</taxon>
        <taxon>Thalictroideae</taxon>
        <taxon>Thalictrum</taxon>
    </lineage>
</organism>
<dbReference type="InterPro" id="IPR044730">
    <property type="entry name" value="RNase_H-like_dom_plant"/>
</dbReference>
<dbReference type="InterPro" id="IPR002156">
    <property type="entry name" value="RNaseH_domain"/>
</dbReference>
<feature type="compositionally biased region" description="Basic residues" evidence="1">
    <location>
        <begin position="1"/>
        <end position="13"/>
    </location>
</feature>
<protein>
    <recommendedName>
        <fullName evidence="2">RNase H type-1 domain-containing protein</fullName>
    </recommendedName>
</protein>
<feature type="region of interest" description="Disordered" evidence="1">
    <location>
        <begin position="1"/>
        <end position="47"/>
    </location>
</feature>
<dbReference type="OrthoDB" id="1193612at2759"/>
<dbReference type="Gene3D" id="3.30.420.10">
    <property type="entry name" value="Ribonuclease H-like superfamily/Ribonuclease H"/>
    <property type="match status" value="1"/>
</dbReference>
<sequence length="314" mass="35379">MMHAATLHHHHPPSSRVREVPPRLRHRHHPCPSPPIPSSQYHHHHQQYQPTCSPPLYHFPQTTTTTTRPTTLPPLLPLSYTFQSPFHNLNYSPEALFYRWAKPIGQYCTLNTDGSVNVAYHRSGFGGIIRDSRGAPIVGFAAMCPEMPIDVVEIIAIHRGLQIVLSNGVQYINIDTDSSDAVNYLFSLPSSCPSLVRNCVLEIHTMLTHFKSWNCKHVFRETNRAADYLSKFAGTNELVLDPLQFPFELSRIIDEDARGDLYLRLKSVGMSRSADFKEKASRKLQTTCCNHETLCCESNGTEPTAKEGFASSKS</sequence>
<dbReference type="Pfam" id="PF13456">
    <property type="entry name" value="RVT_3"/>
    <property type="match status" value="1"/>
</dbReference>
<dbReference type="EMBL" id="JABWDY010031219">
    <property type="protein sequence ID" value="KAF5185061.1"/>
    <property type="molecule type" value="Genomic_DNA"/>
</dbReference>
<dbReference type="AlphaFoldDB" id="A0A7J6VJW9"/>
<dbReference type="GO" id="GO:0004523">
    <property type="term" value="F:RNA-DNA hybrid ribonuclease activity"/>
    <property type="evidence" value="ECO:0007669"/>
    <property type="project" value="InterPro"/>
</dbReference>
<gene>
    <name evidence="3" type="ORF">FRX31_025352</name>
</gene>
<dbReference type="InterPro" id="IPR053151">
    <property type="entry name" value="RNase_H-like"/>
</dbReference>